<dbReference type="InterPro" id="IPR007485">
    <property type="entry name" value="LPS_assembly_LptE"/>
</dbReference>
<comment type="subunit">
    <text evidence="6">Component of the lipopolysaccharide transport and assembly complex. Interacts with LptD.</text>
</comment>
<evidence type="ECO:0000256" key="4">
    <source>
        <dbReference type="ARBA" id="ARBA00023237"/>
    </source>
</evidence>
<dbReference type="Proteomes" id="UP001139559">
    <property type="component" value="Unassembled WGS sequence"/>
</dbReference>
<name>A0A9X1XFW9_9VIBR</name>
<feature type="signal peptide" evidence="8">
    <location>
        <begin position="1"/>
        <end position="22"/>
    </location>
</feature>
<dbReference type="PANTHER" id="PTHR38098">
    <property type="entry name" value="LPS-ASSEMBLY LIPOPROTEIN LPTE"/>
    <property type="match status" value="1"/>
</dbReference>
<dbReference type="AlphaFoldDB" id="A0A9X1XFW9"/>
<comment type="subcellular location">
    <subcellularLocation>
        <location evidence="6">Cell outer membrane</location>
        <topology evidence="6">Lipid-anchor</topology>
    </subcellularLocation>
</comment>
<organism evidence="9 10">
    <name type="scientific">Vibrio amylolyticus</name>
    <dbReference type="NCBI Taxonomy" id="2847292"/>
    <lineage>
        <taxon>Bacteria</taxon>
        <taxon>Pseudomonadati</taxon>
        <taxon>Pseudomonadota</taxon>
        <taxon>Gammaproteobacteria</taxon>
        <taxon>Vibrionales</taxon>
        <taxon>Vibrionaceae</taxon>
        <taxon>Vibrio</taxon>
    </lineage>
</organism>
<protein>
    <recommendedName>
        <fullName evidence="6">LPS-assembly lipoprotein LptE</fullName>
    </recommendedName>
</protein>
<dbReference type="RefSeq" id="WP_248007328.1">
    <property type="nucleotide sequence ID" value="NZ_JAJHVV010000001.1"/>
</dbReference>
<dbReference type="GO" id="GO:0043165">
    <property type="term" value="P:Gram-negative-bacterium-type cell outer membrane assembly"/>
    <property type="evidence" value="ECO:0007669"/>
    <property type="project" value="UniProtKB-UniRule"/>
</dbReference>
<keyword evidence="1 6" id="KW-0732">Signal</keyword>
<reference evidence="9" key="1">
    <citation type="submission" date="2021-11" db="EMBL/GenBank/DDBJ databases">
        <title>Vibrio ZSDE26 sp. nov. and Vibrio ZSDZ34 sp. nov., isolated from coastal seawater in Qingdao.</title>
        <authorList>
            <person name="Zhang P."/>
        </authorList>
    </citation>
    <scope>NUCLEOTIDE SEQUENCE</scope>
    <source>
        <strain evidence="9">ZSDE26</strain>
    </source>
</reference>
<dbReference type="GO" id="GO:1990351">
    <property type="term" value="C:transporter complex"/>
    <property type="evidence" value="ECO:0007669"/>
    <property type="project" value="TreeGrafter"/>
</dbReference>
<comment type="function">
    <text evidence="6">Together with LptD, is involved in the assembly of lipopolysaccharide (LPS) at the surface of the outer membrane. Required for the proper assembly of LptD. Binds LPS and may serve as the LPS recognition site at the outer membrane.</text>
</comment>
<dbReference type="Pfam" id="PF04390">
    <property type="entry name" value="LptE"/>
    <property type="match status" value="1"/>
</dbReference>
<evidence type="ECO:0000256" key="8">
    <source>
        <dbReference type="SAM" id="SignalP"/>
    </source>
</evidence>
<keyword evidence="2 6" id="KW-0472">Membrane</keyword>
<dbReference type="GO" id="GO:0015920">
    <property type="term" value="P:lipopolysaccharide transport"/>
    <property type="evidence" value="ECO:0007669"/>
    <property type="project" value="TreeGrafter"/>
</dbReference>
<proteinExistence type="inferred from homology"/>
<accession>A0A9X1XFW9</accession>
<comment type="similarity">
    <text evidence="6">Belongs to the LptE lipoprotein family.</text>
</comment>
<keyword evidence="4 6" id="KW-0998">Cell outer membrane</keyword>
<dbReference type="GO" id="GO:0009279">
    <property type="term" value="C:cell outer membrane"/>
    <property type="evidence" value="ECO:0007669"/>
    <property type="project" value="UniProtKB-SubCell"/>
</dbReference>
<keyword evidence="10" id="KW-1185">Reference proteome</keyword>
<dbReference type="HAMAP" id="MF_01186">
    <property type="entry name" value="LPS_assembly_LptE"/>
    <property type="match status" value="1"/>
</dbReference>
<keyword evidence="3 6" id="KW-0564">Palmitate</keyword>
<comment type="caution">
    <text evidence="9">The sequence shown here is derived from an EMBL/GenBank/DDBJ whole genome shotgun (WGS) entry which is preliminary data.</text>
</comment>
<feature type="region of interest" description="Disordered" evidence="7">
    <location>
        <begin position="198"/>
        <end position="221"/>
    </location>
</feature>
<feature type="compositionally biased region" description="Basic and acidic residues" evidence="7">
    <location>
        <begin position="207"/>
        <end position="221"/>
    </location>
</feature>
<sequence length="221" mass="24983">MRLTSNSFKLACVVLTASLLSACGFQLRGDYSVPEELSTISVTSYDQYSTFTRLVKTQLRLNDVELVTPSEDVANIHLLGEGVGERTLSLYQNTRAAEKELTFRASYRVTIPELGAKTFSTSVTRSYLDNPLTALAKSVERDMIEDEMRKLASTQIIRQMARLRADIEEHELSQEEQFLDYTDLPAEDYKVVTSEDYEVTISEDSPSEEKPLEDLNSETKQ</sequence>
<gene>
    <name evidence="6 9" type="primary">lptE</name>
    <name evidence="9" type="ORF">KP803_02940</name>
</gene>
<feature type="chain" id="PRO_5040976442" description="LPS-assembly lipoprotein LptE" evidence="8">
    <location>
        <begin position="23"/>
        <end position="221"/>
    </location>
</feature>
<dbReference type="PANTHER" id="PTHR38098:SF1">
    <property type="entry name" value="LPS-ASSEMBLY LIPOPROTEIN LPTE"/>
    <property type="match status" value="1"/>
</dbReference>
<evidence type="ECO:0000313" key="9">
    <source>
        <dbReference type="EMBL" id="MCK6262229.1"/>
    </source>
</evidence>
<evidence type="ECO:0000256" key="5">
    <source>
        <dbReference type="ARBA" id="ARBA00023288"/>
    </source>
</evidence>
<dbReference type="Gene3D" id="3.30.160.150">
    <property type="entry name" value="Lipoprotein like domain"/>
    <property type="match status" value="1"/>
</dbReference>
<dbReference type="GO" id="GO:0001530">
    <property type="term" value="F:lipopolysaccharide binding"/>
    <property type="evidence" value="ECO:0007669"/>
    <property type="project" value="TreeGrafter"/>
</dbReference>
<evidence type="ECO:0000256" key="7">
    <source>
        <dbReference type="SAM" id="MobiDB-lite"/>
    </source>
</evidence>
<dbReference type="PROSITE" id="PS51257">
    <property type="entry name" value="PROKAR_LIPOPROTEIN"/>
    <property type="match status" value="1"/>
</dbReference>
<evidence type="ECO:0000256" key="2">
    <source>
        <dbReference type="ARBA" id="ARBA00023136"/>
    </source>
</evidence>
<keyword evidence="5 6" id="KW-0449">Lipoprotein</keyword>
<evidence type="ECO:0000256" key="6">
    <source>
        <dbReference type="HAMAP-Rule" id="MF_01186"/>
    </source>
</evidence>
<evidence type="ECO:0000256" key="3">
    <source>
        <dbReference type="ARBA" id="ARBA00023139"/>
    </source>
</evidence>
<evidence type="ECO:0000313" key="10">
    <source>
        <dbReference type="Proteomes" id="UP001139559"/>
    </source>
</evidence>
<evidence type="ECO:0000256" key="1">
    <source>
        <dbReference type="ARBA" id="ARBA00022729"/>
    </source>
</evidence>
<dbReference type="EMBL" id="JAJHVV010000001">
    <property type="protein sequence ID" value="MCK6262229.1"/>
    <property type="molecule type" value="Genomic_DNA"/>
</dbReference>